<dbReference type="AlphaFoldDB" id="A0A4R5DLX6"/>
<proteinExistence type="predicted"/>
<dbReference type="Proteomes" id="UP000294850">
    <property type="component" value="Unassembled WGS sequence"/>
</dbReference>
<protein>
    <submittedName>
        <fullName evidence="1">Uncharacterized protein</fullName>
    </submittedName>
</protein>
<evidence type="ECO:0000313" key="2">
    <source>
        <dbReference type="Proteomes" id="UP000294850"/>
    </source>
</evidence>
<sequence length="231" mass="27639">MSSDEYKWSVEIVRSRHAYLNLTFGQAEQILLYEQEYSVLTSSSLSVWEESDYESYVYHRILDSEQFTRYEDARNQHLESYSLDLAEQGRFGVNDLNSVQDLLKFLNEVFLPGFFEDPDCLPFGWLDGEQAKIEFLRAEYQRFLFNEKKQMIADHFRHYRTYKPTSLKAWKHLYSDTNNSVFGQMLPPLSLKWMRLQKEFLDFYSTESGFFSRRKIYSSMSVLNNLKTLMR</sequence>
<accession>A0A4R5DLX6</accession>
<comment type="caution">
    <text evidence="1">The sequence shown here is derived from an EMBL/GenBank/DDBJ whole genome shotgun (WGS) entry which is preliminary data.</text>
</comment>
<organism evidence="1 2">
    <name type="scientific">Dyadobacter psychrotolerans</name>
    <dbReference type="NCBI Taxonomy" id="2541721"/>
    <lineage>
        <taxon>Bacteria</taxon>
        <taxon>Pseudomonadati</taxon>
        <taxon>Bacteroidota</taxon>
        <taxon>Cytophagia</taxon>
        <taxon>Cytophagales</taxon>
        <taxon>Spirosomataceae</taxon>
        <taxon>Dyadobacter</taxon>
    </lineage>
</organism>
<keyword evidence="2" id="KW-1185">Reference proteome</keyword>
<dbReference type="EMBL" id="SMFL01000004">
    <property type="protein sequence ID" value="TDE15266.1"/>
    <property type="molecule type" value="Genomic_DNA"/>
</dbReference>
<dbReference type="RefSeq" id="WP_131958529.1">
    <property type="nucleotide sequence ID" value="NZ_SMFL01000004.1"/>
</dbReference>
<reference evidence="1 2" key="1">
    <citation type="submission" date="2019-03" db="EMBL/GenBank/DDBJ databases">
        <title>Dyadobacter AR-3-6 sp. nov., isolated from arctic soil.</title>
        <authorList>
            <person name="Chaudhary D.K."/>
        </authorList>
    </citation>
    <scope>NUCLEOTIDE SEQUENCE [LARGE SCALE GENOMIC DNA]</scope>
    <source>
        <strain evidence="1 2">AR-3-6</strain>
    </source>
</reference>
<name>A0A4R5DLX6_9BACT</name>
<gene>
    <name evidence="1" type="ORF">E0F88_12140</name>
</gene>
<dbReference type="OrthoDB" id="669883at2"/>
<evidence type="ECO:0000313" key="1">
    <source>
        <dbReference type="EMBL" id="TDE15266.1"/>
    </source>
</evidence>